<dbReference type="PROSITE" id="PS50860">
    <property type="entry name" value="AA_TRNA_LIGASE_II_ALA"/>
    <property type="match status" value="1"/>
</dbReference>
<comment type="cofactor">
    <cofactor evidence="1">
        <name>Zn(2+)</name>
        <dbReference type="ChEBI" id="CHEBI:29105"/>
    </cofactor>
</comment>
<evidence type="ECO:0000313" key="5">
    <source>
        <dbReference type="EMBL" id="KAF2234689.1"/>
    </source>
</evidence>
<keyword evidence="6" id="KW-1185">Reference proteome</keyword>
<evidence type="ECO:0000256" key="2">
    <source>
        <dbReference type="ARBA" id="ARBA00004496"/>
    </source>
</evidence>
<dbReference type="InterPro" id="IPR051335">
    <property type="entry name" value="Alanyl-tRNA_Editing_Enzymes"/>
</dbReference>
<comment type="similarity">
    <text evidence="3">Belongs to the class-II aminoacyl-tRNA synthetase family. Alax-L subfamily.</text>
</comment>
<accession>A0A6A6HA08</accession>
<dbReference type="GO" id="GO:0005737">
    <property type="term" value="C:cytoplasm"/>
    <property type="evidence" value="ECO:0007669"/>
    <property type="project" value="UniProtKB-SubCell"/>
</dbReference>
<evidence type="ECO:0000256" key="3">
    <source>
        <dbReference type="ARBA" id="ARBA00008429"/>
    </source>
</evidence>
<dbReference type="Gene3D" id="2.40.30.130">
    <property type="match status" value="1"/>
</dbReference>
<dbReference type="Pfam" id="PF01411">
    <property type="entry name" value="tRNA-synt_2c"/>
    <property type="match status" value="1"/>
</dbReference>
<dbReference type="Pfam" id="PF07973">
    <property type="entry name" value="tRNA_SAD"/>
    <property type="match status" value="1"/>
</dbReference>
<dbReference type="InterPro" id="IPR018163">
    <property type="entry name" value="Thr/Ala-tRNA-synth_IIc_edit"/>
</dbReference>
<dbReference type="SMART" id="SM00863">
    <property type="entry name" value="tRNA_SAD"/>
    <property type="match status" value="1"/>
</dbReference>
<dbReference type="GO" id="GO:0003676">
    <property type="term" value="F:nucleic acid binding"/>
    <property type="evidence" value="ECO:0007669"/>
    <property type="project" value="InterPro"/>
</dbReference>
<dbReference type="Gene3D" id="3.30.980.10">
    <property type="entry name" value="Threonyl-trna Synthetase, Chain A, domain 2"/>
    <property type="match status" value="1"/>
</dbReference>
<dbReference type="Proteomes" id="UP000800092">
    <property type="component" value="Unassembled WGS sequence"/>
</dbReference>
<dbReference type="GO" id="GO:0004813">
    <property type="term" value="F:alanine-tRNA ligase activity"/>
    <property type="evidence" value="ECO:0007669"/>
    <property type="project" value="InterPro"/>
</dbReference>
<name>A0A6A6HA08_VIRVR</name>
<dbReference type="InterPro" id="IPR012947">
    <property type="entry name" value="tRNA_SAD"/>
</dbReference>
<dbReference type="GO" id="GO:0006419">
    <property type="term" value="P:alanyl-tRNA aminoacylation"/>
    <property type="evidence" value="ECO:0007669"/>
    <property type="project" value="InterPro"/>
</dbReference>
<evidence type="ECO:0000256" key="1">
    <source>
        <dbReference type="ARBA" id="ARBA00001947"/>
    </source>
</evidence>
<dbReference type="FunFam" id="3.30.980.10:FF:000008">
    <property type="entry name" value="Similar to alanyl-tRNA synthetase"/>
    <property type="match status" value="1"/>
</dbReference>
<organism evidence="5 6">
    <name type="scientific">Viridothelium virens</name>
    <name type="common">Speckled blister lichen</name>
    <name type="synonym">Trypethelium virens</name>
    <dbReference type="NCBI Taxonomy" id="1048519"/>
    <lineage>
        <taxon>Eukaryota</taxon>
        <taxon>Fungi</taxon>
        <taxon>Dikarya</taxon>
        <taxon>Ascomycota</taxon>
        <taxon>Pezizomycotina</taxon>
        <taxon>Dothideomycetes</taxon>
        <taxon>Dothideomycetes incertae sedis</taxon>
        <taxon>Trypetheliales</taxon>
        <taxon>Trypetheliaceae</taxon>
        <taxon>Viridothelium</taxon>
    </lineage>
</organism>
<dbReference type="InterPro" id="IPR018165">
    <property type="entry name" value="Ala-tRNA-synth_IIc_core"/>
</dbReference>
<sequence length="268" mass="29626">MSRTALVFQRDGFLTTLSTTITAVKSVTSLAEDERALYKQAHDDQHVVFTSATIFHPQGGGQPSDEGTIRSPSGTSFNVKNARLHIPTGSVLHFGSFTSSESRFDVDENVEQNIDEEKRLLYSRYHTAGHVLGAATKHLLQNEVTGFEETKASHFPGEAACAFNGLIEGKWKDGIQSQIESFISQDMPIAIEWWDEERFKEEGIERLTPDRRAMGMGEGEKFRVVRIVGAEAYPCGGTHVRSTADVKGTKVKKISRSKGTSRVGYVLD</sequence>
<comment type="subcellular location">
    <subcellularLocation>
        <location evidence="2">Cytoplasm</location>
    </subcellularLocation>
</comment>
<proteinExistence type="inferred from homology"/>
<reference evidence="5" key="1">
    <citation type="journal article" date="2020" name="Stud. Mycol.">
        <title>101 Dothideomycetes genomes: a test case for predicting lifestyles and emergence of pathogens.</title>
        <authorList>
            <person name="Haridas S."/>
            <person name="Albert R."/>
            <person name="Binder M."/>
            <person name="Bloem J."/>
            <person name="Labutti K."/>
            <person name="Salamov A."/>
            <person name="Andreopoulos B."/>
            <person name="Baker S."/>
            <person name="Barry K."/>
            <person name="Bills G."/>
            <person name="Bluhm B."/>
            <person name="Cannon C."/>
            <person name="Castanera R."/>
            <person name="Culley D."/>
            <person name="Daum C."/>
            <person name="Ezra D."/>
            <person name="Gonzalez J."/>
            <person name="Henrissat B."/>
            <person name="Kuo A."/>
            <person name="Liang C."/>
            <person name="Lipzen A."/>
            <person name="Lutzoni F."/>
            <person name="Magnuson J."/>
            <person name="Mondo S."/>
            <person name="Nolan M."/>
            <person name="Ohm R."/>
            <person name="Pangilinan J."/>
            <person name="Park H.-J."/>
            <person name="Ramirez L."/>
            <person name="Alfaro M."/>
            <person name="Sun H."/>
            <person name="Tritt A."/>
            <person name="Yoshinaga Y."/>
            <person name="Zwiers L.-H."/>
            <person name="Turgeon B."/>
            <person name="Goodwin S."/>
            <person name="Spatafora J."/>
            <person name="Crous P."/>
            <person name="Grigoriev I."/>
        </authorList>
    </citation>
    <scope>NUCLEOTIDE SEQUENCE</scope>
    <source>
        <strain evidence="5">Tuck. ex Michener</strain>
    </source>
</reference>
<gene>
    <name evidence="5" type="ORF">EV356DRAFT_501622</name>
</gene>
<evidence type="ECO:0000259" key="4">
    <source>
        <dbReference type="PROSITE" id="PS50860"/>
    </source>
</evidence>
<dbReference type="SUPFAM" id="SSF55186">
    <property type="entry name" value="ThrRS/AlaRS common domain"/>
    <property type="match status" value="1"/>
</dbReference>
<dbReference type="GO" id="GO:0005524">
    <property type="term" value="F:ATP binding"/>
    <property type="evidence" value="ECO:0007669"/>
    <property type="project" value="InterPro"/>
</dbReference>
<dbReference type="AlphaFoldDB" id="A0A6A6HA08"/>
<dbReference type="InterPro" id="IPR009000">
    <property type="entry name" value="Transl_B-barrel_sf"/>
</dbReference>
<dbReference type="PANTHER" id="PTHR43462:SF2">
    <property type="entry name" value="THREONYL AND ALANYL TRNA SYNTHETASE SECOND ADDITIONAL DOMAIN-CONTAINING PROTEIN"/>
    <property type="match status" value="1"/>
</dbReference>
<evidence type="ECO:0000313" key="6">
    <source>
        <dbReference type="Proteomes" id="UP000800092"/>
    </source>
</evidence>
<dbReference type="SUPFAM" id="SSF50447">
    <property type="entry name" value="Translation proteins"/>
    <property type="match status" value="1"/>
</dbReference>
<dbReference type="InterPro" id="IPR018164">
    <property type="entry name" value="Ala-tRNA-synth_IIc_N"/>
</dbReference>
<protein>
    <submittedName>
        <fullName evidence="5">ThrRS/AlaRS common domain-containing protein</fullName>
    </submittedName>
</protein>
<dbReference type="OrthoDB" id="288942at2759"/>
<dbReference type="PANTHER" id="PTHR43462">
    <property type="entry name" value="ALANYL-TRNA EDITING PROTEIN"/>
    <property type="match status" value="1"/>
</dbReference>
<dbReference type="EMBL" id="ML991797">
    <property type="protein sequence ID" value="KAF2234689.1"/>
    <property type="molecule type" value="Genomic_DNA"/>
</dbReference>
<feature type="domain" description="Alanyl-transfer RNA synthetases family profile" evidence="4">
    <location>
        <begin position="1"/>
        <end position="251"/>
    </location>
</feature>